<accession>A0ABP1R2E7</accession>
<comment type="caution">
    <text evidence="3">The sequence shown here is derived from an EMBL/GenBank/DDBJ whole genome shotgun (WGS) entry which is preliminary data.</text>
</comment>
<feature type="region of interest" description="Disordered" evidence="2">
    <location>
        <begin position="418"/>
        <end position="473"/>
    </location>
</feature>
<protein>
    <submittedName>
        <fullName evidence="3">Uncharacterized protein</fullName>
    </submittedName>
</protein>
<feature type="region of interest" description="Disordered" evidence="2">
    <location>
        <begin position="1"/>
        <end position="38"/>
    </location>
</feature>
<reference evidence="3 4" key="1">
    <citation type="submission" date="2024-08" db="EMBL/GenBank/DDBJ databases">
        <authorList>
            <person name="Cucini C."/>
            <person name="Frati F."/>
        </authorList>
    </citation>
    <scope>NUCLEOTIDE SEQUENCE [LARGE SCALE GENOMIC DNA]</scope>
</reference>
<feature type="region of interest" description="Disordered" evidence="2">
    <location>
        <begin position="307"/>
        <end position="330"/>
    </location>
</feature>
<gene>
    <name evidence="3" type="ORF">ODALV1_LOCUS15767</name>
</gene>
<evidence type="ECO:0000256" key="1">
    <source>
        <dbReference type="SAM" id="Coils"/>
    </source>
</evidence>
<evidence type="ECO:0000256" key="2">
    <source>
        <dbReference type="SAM" id="MobiDB-lite"/>
    </source>
</evidence>
<evidence type="ECO:0000313" key="3">
    <source>
        <dbReference type="EMBL" id="CAL8112755.1"/>
    </source>
</evidence>
<feature type="coiled-coil region" evidence="1">
    <location>
        <begin position="61"/>
        <end position="199"/>
    </location>
</feature>
<feature type="compositionally biased region" description="Polar residues" evidence="2">
    <location>
        <begin position="430"/>
        <end position="443"/>
    </location>
</feature>
<organism evidence="3 4">
    <name type="scientific">Orchesella dallaii</name>
    <dbReference type="NCBI Taxonomy" id="48710"/>
    <lineage>
        <taxon>Eukaryota</taxon>
        <taxon>Metazoa</taxon>
        <taxon>Ecdysozoa</taxon>
        <taxon>Arthropoda</taxon>
        <taxon>Hexapoda</taxon>
        <taxon>Collembola</taxon>
        <taxon>Entomobryomorpha</taxon>
        <taxon>Entomobryoidea</taxon>
        <taxon>Orchesellidae</taxon>
        <taxon>Orchesellinae</taxon>
        <taxon>Orchesella</taxon>
    </lineage>
</organism>
<keyword evidence="1" id="KW-0175">Coiled coil</keyword>
<dbReference type="EMBL" id="CAXLJM020000049">
    <property type="protein sequence ID" value="CAL8112755.1"/>
    <property type="molecule type" value="Genomic_DNA"/>
</dbReference>
<evidence type="ECO:0000313" key="4">
    <source>
        <dbReference type="Proteomes" id="UP001642540"/>
    </source>
</evidence>
<proteinExistence type="predicted"/>
<keyword evidence="4" id="KW-1185">Reference proteome</keyword>
<name>A0ABP1R2E7_9HEXA</name>
<dbReference type="Proteomes" id="UP001642540">
    <property type="component" value="Unassembled WGS sequence"/>
</dbReference>
<sequence length="564" mass="62897">MDHNNMFGDHANANMRGYGHGPPQAQAPPQNENPRARPSVSTLYVALDGYENEARQRKYMIAECEDTIENLKTALAQSVEANKQLESEVEKLDMEAMACEVNYEKNLKQKELIENDYDNLSKEMDQVSEVISKQRILLQQFEELRNEKLEMIKKTEERYLAEYMKNPKFAEIMETKKLTAELEDQIQERSQELQGISDELRIINSHFSAEWPTFVNKCVTLAETHAEIRKNSKTRNQLKNTLQNAMKATGFSSFRVKLALNNILPLRPTNQDCYQPTRFVSKTATPVSFPKPKRSSTFQHMEEILSHSTSVRESGANRSSFTSRSSDNNVRQYIPMSTPLRSAGSSLVEQLKSRLKGTVLVNPMPRNTDTSNVPMPLQQQSLVVGAVVPSRNEDNDHCSLSQQSQALAYFPPATTEATAPSLMVPRDNNSKSQNMDVNESNENGKAPNDNRIGQRGDFGIVNQPNHDNNRVGFPPTMSFPHTQGVPGSPLKRISNPQPSFQQPSSPAVSEFNFFGGGCNMGHQSPAATGGASGGGFDFFGGLFNSTPSASTEQASTNNDFFSFF</sequence>